<sequence length="99" mass="11477">MDILVDQKAAQWYKKEMHLKERAHLRFFARYGGCSTVQQGFSLGVQNENPVNAGVSREQHGITFFIEESDLWYFDNNDLVVNFDEEADEPSFSYQHPAS</sequence>
<proteinExistence type="inferred from homology"/>
<evidence type="ECO:0000259" key="2">
    <source>
        <dbReference type="Pfam" id="PF01521"/>
    </source>
</evidence>
<dbReference type="InterPro" id="IPR035903">
    <property type="entry name" value="HesB-like_dom_sf"/>
</dbReference>
<dbReference type="InterPro" id="IPR000361">
    <property type="entry name" value="ATAP_core_dom"/>
</dbReference>
<comment type="caution">
    <text evidence="3">The sequence shown here is derived from an EMBL/GenBank/DDBJ whole genome shotgun (WGS) entry which is preliminary data.</text>
</comment>
<dbReference type="Proteomes" id="UP000448867">
    <property type="component" value="Unassembled WGS sequence"/>
</dbReference>
<dbReference type="EMBL" id="WKKI01000001">
    <property type="protein sequence ID" value="MRX70718.1"/>
    <property type="molecule type" value="Genomic_DNA"/>
</dbReference>
<dbReference type="SUPFAM" id="SSF89360">
    <property type="entry name" value="HesB-like domain"/>
    <property type="match status" value="1"/>
</dbReference>
<evidence type="ECO:0000313" key="4">
    <source>
        <dbReference type="Proteomes" id="UP000448867"/>
    </source>
</evidence>
<dbReference type="Gene3D" id="2.60.300.12">
    <property type="entry name" value="HesB-like domain"/>
    <property type="match status" value="1"/>
</dbReference>
<accession>A0A7X2LXH3</accession>
<feature type="domain" description="Core" evidence="2">
    <location>
        <begin position="1"/>
        <end position="93"/>
    </location>
</feature>
<evidence type="ECO:0000256" key="1">
    <source>
        <dbReference type="ARBA" id="ARBA00006718"/>
    </source>
</evidence>
<protein>
    <recommendedName>
        <fullName evidence="2">Core domain-containing protein</fullName>
    </recommendedName>
</protein>
<gene>
    <name evidence="3" type="ORF">GJU40_00855</name>
</gene>
<dbReference type="Pfam" id="PF01521">
    <property type="entry name" value="Fe-S_biosyn"/>
    <property type="match status" value="1"/>
</dbReference>
<dbReference type="InterPro" id="IPR008326">
    <property type="entry name" value="PdhI-like"/>
</dbReference>
<dbReference type="AlphaFoldDB" id="A0A7X2LXH3"/>
<evidence type="ECO:0000313" key="3">
    <source>
        <dbReference type="EMBL" id="MRX70718.1"/>
    </source>
</evidence>
<keyword evidence="4" id="KW-1185">Reference proteome</keyword>
<comment type="similarity">
    <text evidence="1">Belongs to the HesB/IscA family.</text>
</comment>
<dbReference type="PIRSF" id="PIRSF034852">
    <property type="entry name" value="UCP034852"/>
    <property type="match status" value="1"/>
</dbReference>
<dbReference type="OrthoDB" id="1645729at2"/>
<dbReference type="RefSeq" id="WP_154305841.1">
    <property type="nucleotide sequence ID" value="NZ_WKKI01000001.1"/>
</dbReference>
<name>A0A7X2LXH3_9BACI</name>
<organism evidence="3 4">
    <name type="scientific">Metabacillus lacus</name>
    <dbReference type="NCBI Taxonomy" id="1983721"/>
    <lineage>
        <taxon>Bacteria</taxon>
        <taxon>Bacillati</taxon>
        <taxon>Bacillota</taxon>
        <taxon>Bacilli</taxon>
        <taxon>Bacillales</taxon>
        <taxon>Bacillaceae</taxon>
        <taxon>Metabacillus</taxon>
    </lineage>
</organism>
<reference evidence="3 4" key="1">
    <citation type="submission" date="2019-11" db="EMBL/GenBank/DDBJ databases">
        <title>Bacillus lacus genome.</title>
        <authorList>
            <person name="Allen C.J."/>
            <person name="Newman J.D."/>
        </authorList>
    </citation>
    <scope>NUCLEOTIDE SEQUENCE [LARGE SCALE GENOMIC DNA]</scope>
    <source>
        <strain evidence="3 4">KCTC 33946</strain>
    </source>
</reference>